<evidence type="ECO:0000259" key="7">
    <source>
        <dbReference type="Pfam" id="PF10341"/>
    </source>
</evidence>
<evidence type="ECO:0000256" key="6">
    <source>
        <dbReference type="SAM" id="MobiDB-lite"/>
    </source>
</evidence>
<evidence type="ECO:0000313" key="8">
    <source>
        <dbReference type="EMBL" id="KAK7530800.1"/>
    </source>
</evidence>
<feature type="compositionally biased region" description="Basic and acidic residues" evidence="6">
    <location>
        <begin position="295"/>
        <end position="309"/>
    </location>
</feature>
<keyword evidence="4" id="KW-0779">Telomere</keyword>
<sequence>MNLFSDWLGPELENEIEEGITWCNETPESKSKVEHSQTLEQMYSNDGSNLRFTHEPDHSKTAVQIFKLLQDHRDRNQKFVDALVSDTHTSIKIRFSSEYIQSLRKENERILDNLGGAVFLLKQFEIVVAYVGALGVDIVWLLVKEAKYNGQSGLGMLGKPKPIHKRPRIQHLLTRLNQDPADEDMESQCAGSPSRKTPLSDHDPEEEASAMTGTQFGTQVVTSAIRPRKNPAMGMSRDSHPGHGTAVPGNVGPVVLLQRLRTTNDPRRQSGKPVEPPNRNGAPAQAPAIAKKIKKEPTDPVPPREREATDENANVGSHSNIVKDGLSAPAAVPSVELPGGSRKTKENTPVASGPSPQYRMLDQPSDAVASFRESPPVDAARPPQSLPSMIETDYAPTSFQAPLPEKSTQTTSSASTNLAPHDGLDRVLQTDGSQLVNPSIPSSTSGPAQSSGSNAQSANSKASKSIASAGPWKETLLVSRAICRVPEDQEKILNEFQSWLPPTSGRTFPVARLPASVLTSMSTRTEEATKARQEGQSSSSNPTAVEGSDSQTTSVSTADDEDGDAENEDDPSTAEPASSAGISWSSSPADHHGRVADYELPLNSSANQQSPERATGRAPDFGDFSVHSSAEHQSTPRPPSSRIHKKANVAGSGPPESMKTKGSQNQTTSARPMENALDEESADVRSSPPESRQNLAAVNHTYDHDDDDDDMEVTKSPSPSLRSETSRPLKPSAVTPLEKDDVSRVEETPYMRKERPAQAKWGSALTELPNLVLIPQTMKILWLRDNS</sequence>
<dbReference type="Pfam" id="PF10341">
    <property type="entry name" value="TPP1"/>
    <property type="match status" value="1"/>
</dbReference>
<feature type="compositionally biased region" description="Polar residues" evidence="6">
    <location>
        <begin position="395"/>
        <end position="418"/>
    </location>
</feature>
<evidence type="ECO:0000256" key="5">
    <source>
        <dbReference type="ARBA" id="ARBA00023242"/>
    </source>
</evidence>
<dbReference type="Proteomes" id="UP001360953">
    <property type="component" value="Unassembled WGS sequence"/>
</dbReference>
<keyword evidence="9" id="KW-1185">Reference proteome</keyword>
<dbReference type="GeneID" id="92036323"/>
<feature type="domain" description="Shelterin complex subunit TPP1/Est3" evidence="7">
    <location>
        <begin position="6"/>
        <end position="158"/>
    </location>
</feature>
<keyword evidence="3" id="KW-0158">Chromosome</keyword>
<proteinExistence type="predicted"/>
<gene>
    <name evidence="8" type="ORF">J3D65DRAFT_671733</name>
</gene>
<feature type="compositionally biased region" description="Basic and acidic residues" evidence="6">
    <location>
        <begin position="524"/>
        <end position="533"/>
    </location>
</feature>
<evidence type="ECO:0000256" key="1">
    <source>
        <dbReference type="ARBA" id="ARBA00004123"/>
    </source>
</evidence>
<feature type="compositionally biased region" description="Low complexity" evidence="6">
    <location>
        <begin position="577"/>
        <end position="588"/>
    </location>
</feature>
<evidence type="ECO:0000256" key="4">
    <source>
        <dbReference type="ARBA" id="ARBA00022895"/>
    </source>
</evidence>
<feature type="region of interest" description="Disordered" evidence="6">
    <location>
        <begin position="519"/>
        <end position="759"/>
    </location>
</feature>
<evidence type="ECO:0000313" key="9">
    <source>
        <dbReference type="Proteomes" id="UP001360953"/>
    </source>
</evidence>
<comment type="caution">
    <text evidence="8">The sequence shown here is derived from an EMBL/GenBank/DDBJ whole genome shotgun (WGS) entry which is preliminary data.</text>
</comment>
<feature type="region of interest" description="Disordered" evidence="6">
    <location>
        <begin position="262"/>
        <end position="470"/>
    </location>
</feature>
<feature type="compositionally biased region" description="Polar residues" evidence="6">
    <location>
        <begin position="534"/>
        <end position="557"/>
    </location>
</feature>
<comment type="subcellular location">
    <subcellularLocation>
        <location evidence="2">Chromosome</location>
        <location evidence="2">Telomere</location>
    </subcellularLocation>
    <subcellularLocation>
        <location evidence="1">Nucleus</location>
    </subcellularLocation>
</comment>
<feature type="compositionally biased region" description="Low complexity" evidence="6">
    <location>
        <begin position="439"/>
        <end position="470"/>
    </location>
</feature>
<feature type="compositionally biased region" description="Polar residues" evidence="6">
    <location>
        <begin position="602"/>
        <end position="612"/>
    </location>
</feature>
<feature type="compositionally biased region" description="Acidic residues" evidence="6">
    <location>
        <begin position="558"/>
        <end position="572"/>
    </location>
</feature>
<feature type="compositionally biased region" description="Polar residues" evidence="6">
    <location>
        <begin position="660"/>
        <end position="670"/>
    </location>
</feature>
<feature type="region of interest" description="Disordered" evidence="6">
    <location>
        <begin position="176"/>
        <end position="250"/>
    </location>
</feature>
<reference evidence="8 9" key="1">
    <citation type="submission" date="2024-04" db="EMBL/GenBank/DDBJ databases">
        <title>Phyllosticta paracitricarpa is synonymous to the EU quarantine fungus P. citricarpa based on phylogenomic analyses.</title>
        <authorList>
            <consortium name="Lawrence Berkeley National Laboratory"/>
            <person name="Van ingen-buijs V.A."/>
            <person name="Van westerhoven A.C."/>
            <person name="Haridas S."/>
            <person name="Skiadas P."/>
            <person name="Martin F."/>
            <person name="Groenewald J.Z."/>
            <person name="Crous P.W."/>
            <person name="Seidl M.F."/>
        </authorList>
    </citation>
    <scope>NUCLEOTIDE SEQUENCE [LARGE SCALE GENOMIC DNA]</scope>
    <source>
        <strain evidence="8 9">CPC 17464</strain>
    </source>
</reference>
<feature type="compositionally biased region" description="Polar residues" evidence="6">
    <location>
        <begin position="311"/>
        <end position="320"/>
    </location>
</feature>
<feature type="compositionally biased region" description="Basic and acidic residues" evidence="6">
    <location>
        <begin position="737"/>
        <end position="757"/>
    </location>
</feature>
<name>A0ABR1L6E4_9PEZI</name>
<evidence type="ECO:0000256" key="3">
    <source>
        <dbReference type="ARBA" id="ARBA00022454"/>
    </source>
</evidence>
<dbReference type="RefSeq" id="XP_066650873.1">
    <property type="nucleotide sequence ID" value="XM_066803417.1"/>
</dbReference>
<accession>A0ABR1L6E4</accession>
<organism evidence="8 9">
    <name type="scientific">Phyllosticta citribraziliensis</name>
    <dbReference type="NCBI Taxonomy" id="989973"/>
    <lineage>
        <taxon>Eukaryota</taxon>
        <taxon>Fungi</taxon>
        <taxon>Dikarya</taxon>
        <taxon>Ascomycota</taxon>
        <taxon>Pezizomycotina</taxon>
        <taxon>Dothideomycetes</taxon>
        <taxon>Dothideomycetes incertae sedis</taxon>
        <taxon>Botryosphaeriales</taxon>
        <taxon>Phyllostictaceae</taxon>
        <taxon>Phyllosticta</taxon>
    </lineage>
</organism>
<feature type="compositionally biased region" description="Polar residues" evidence="6">
    <location>
        <begin position="211"/>
        <end position="222"/>
    </location>
</feature>
<feature type="compositionally biased region" description="Polar residues" evidence="6">
    <location>
        <begin position="626"/>
        <end position="635"/>
    </location>
</feature>
<protein>
    <recommendedName>
        <fullName evidence="7">Shelterin complex subunit TPP1/Est3 domain-containing protein</fullName>
    </recommendedName>
</protein>
<keyword evidence="5" id="KW-0539">Nucleus</keyword>
<dbReference type="EMBL" id="JBBPEH010000013">
    <property type="protein sequence ID" value="KAK7530800.1"/>
    <property type="molecule type" value="Genomic_DNA"/>
</dbReference>
<evidence type="ECO:0000256" key="2">
    <source>
        <dbReference type="ARBA" id="ARBA00004574"/>
    </source>
</evidence>
<dbReference type="InterPro" id="IPR019437">
    <property type="entry name" value="TPP1/Est3"/>
</dbReference>